<evidence type="ECO:0000313" key="1">
    <source>
        <dbReference type="EMBL" id="RAW11672.1"/>
    </source>
</evidence>
<accession>A0A329QJV2</accession>
<name>A0A329QJV2_9BACL</name>
<sequence length="64" mass="7295">MDLKFEESADAGSFLIRLESLNVKALIILVMRVKIQLIRFQNVSKGRLHRLGLFCIFGNSGHLH</sequence>
<organism evidence="1 2">
    <name type="scientific">Paenibacillus taichungensis</name>
    <dbReference type="NCBI Taxonomy" id="484184"/>
    <lineage>
        <taxon>Bacteria</taxon>
        <taxon>Bacillati</taxon>
        <taxon>Bacillota</taxon>
        <taxon>Bacilli</taxon>
        <taxon>Bacillales</taxon>
        <taxon>Paenibacillaceae</taxon>
        <taxon>Paenibacillus</taxon>
    </lineage>
</organism>
<protein>
    <submittedName>
        <fullName evidence="1">Uncharacterized protein</fullName>
    </submittedName>
</protein>
<dbReference type="AlphaFoldDB" id="A0A329QJV2"/>
<proteinExistence type="predicted"/>
<gene>
    <name evidence="1" type="ORF">DC345_24080</name>
</gene>
<dbReference type="EMBL" id="QEVW01000017">
    <property type="protein sequence ID" value="RAW11672.1"/>
    <property type="molecule type" value="Genomic_DNA"/>
</dbReference>
<dbReference type="Proteomes" id="UP000250642">
    <property type="component" value="Unassembled WGS sequence"/>
</dbReference>
<evidence type="ECO:0000313" key="2">
    <source>
        <dbReference type="Proteomes" id="UP000250642"/>
    </source>
</evidence>
<reference evidence="1 2" key="1">
    <citation type="submission" date="2018-04" db="EMBL/GenBank/DDBJ databases">
        <title>Paenibacillus taichungensis Genome sequencing and assembly.</title>
        <authorList>
            <person name="Xu J."/>
            <person name="Rensing C."/>
            <person name="Mazhar H.S."/>
        </authorList>
    </citation>
    <scope>NUCLEOTIDE SEQUENCE [LARGE SCALE GENOMIC DNA]</scope>
    <source>
        <strain evidence="1 2">NC1</strain>
    </source>
</reference>
<comment type="caution">
    <text evidence="1">The sequence shown here is derived from an EMBL/GenBank/DDBJ whole genome shotgun (WGS) entry which is preliminary data.</text>
</comment>